<evidence type="ECO:0000313" key="2">
    <source>
        <dbReference type="EMBL" id="OSC99285.1"/>
    </source>
</evidence>
<organism evidence="2 3">
    <name type="scientific">Trametes coccinea (strain BRFM310)</name>
    <name type="common">Pycnoporus coccineus</name>
    <dbReference type="NCBI Taxonomy" id="1353009"/>
    <lineage>
        <taxon>Eukaryota</taxon>
        <taxon>Fungi</taxon>
        <taxon>Dikarya</taxon>
        <taxon>Basidiomycota</taxon>
        <taxon>Agaricomycotina</taxon>
        <taxon>Agaricomycetes</taxon>
        <taxon>Polyporales</taxon>
        <taxon>Polyporaceae</taxon>
        <taxon>Trametes</taxon>
    </lineage>
</organism>
<feature type="region of interest" description="Disordered" evidence="1">
    <location>
        <begin position="935"/>
        <end position="954"/>
    </location>
</feature>
<dbReference type="OrthoDB" id="3225203at2759"/>
<keyword evidence="3" id="KW-1185">Reference proteome</keyword>
<feature type="region of interest" description="Disordered" evidence="1">
    <location>
        <begin position="456"/>
        <end position="554"/>
    </location>
</feature>
<gene>
    <name evidence="2" type="ORF">PYCCODRAFT_854767</name>
</gene>
<feature type="compositionally biased region" description="Polar residues" evidence="1">
    <location>
        <begin position="344"/>
        <end position="353"/>
    </location>
</feature>
<dbReference type="CDD" id="cd00821">
    <property type="entry name" value="PH"/>
    <property type="match status" value="1"/>
</dbReference>
<proteinExistence type="predicted"/>
<feature type="compositionally biased region" description="Pro residues" evidence="1">
    <location>
        <begin position="463"/>
        <end position="475"/>
    </location>
</feature>
<feature type="region of interest" description="Disordered" evidence="1">
    <location>
        <begin position="625"/>
        <end position="645"/>
    </location>
</feature>
<feature type="compositionally biased region" description="Low complexity" evidence="1">
    <location>
        <begin position="935"/>
        <end position="946"/>
    </location>
</feature>
<feature type="compositionally biased region" description="Polar residues" evidence="1">
    <location>
        <begin position="481"/>
        <end position="501"/>
    </location>
</feature>
<feature type="compositionally biased region" description="Low complexity" evidence="1">
    <location>
        <begin position="512"/>
        <end position="524"/>
    </location>
</feature>
<reference evidence="2 3" key="1">
    <citation type="journal article" date="2015" name="Biotechnol. Biofuels">
        <title>Enhanced degradation of softwood versus hardwood by the white-rot fungus Pycnoporus coccineus.</title>
        <authorList>
            <person name="Couturier M."/>
            <person name="Navarro D."/>
            <person name="Chevret D."/>
            <person name="Henrissat B."/>
            <person name="Piumi F."/>
            <person name="Ruiz-Duenas F.J."/>
            <person name="Martinez A.T."/>
            <person name="Grigoriev I.V."/>
            <person name="Riley R."/>
            <person name="Lipzen A."/>
            <person name="Berrin J.G."/>
            <person name="Master E.R."/>
            <person name="Rosso M.N."/>
        </authorList>
    </citation>
    <scope>NUCLEOTIDE SEQUENCE [LARGE SCALE GENOMIC DNA]</scope>
    <source>
        <strain evidence="2 3">BRFM310</strain>
    </source>
</reference>
<evidence type="ECO:0000313" key="3">
    <source>
        <dbReference type="Proteomes" id="UP000193067"/>
    </source>
</evidence>
<feature type="compositionally biased region" description="Polar residues" evidence="1">
    <location>
        <begin position="785"/>
        <end position="795"/>
    </location>
</feature>
<sequence>MEDSKRLRIACRLVCTDQWMVTHVDPSWPVSQLKRFLLQKFSRESTTVDKTKRSIPVSPWKARRRSLSPITFAAPLRKPRFVAAEQPESTSGDEVEQTEDLEDDAYFEEGEDDADADVNQTLAEAHRYKYDARPSTSSASDTRLLPDDSSEFTQEATAYTLIAFSTTQILEDRFSLEWYGTRPDELLELHSPSRCLVSLPRFSLDEYITPYFAAKVWALRLAGNTLEGTIRSLLVPSDHQAEDEFADASPRSPMVRDKGKKKINLEWKERWAIVHQGVLSLCKERHDSHTTSSSPLSSMLCIKDGSQLSVPLRSSRRTGSQASTNVSNLPSEVICLKFADVSPRQRTMSSDSHTPFDRNPSDTEGAVPPGAWWRRGGRDTQGSLSSSLASSASALIGSPSGAGLADMWDVLARRGSRTGLEDMQDEGEDSIWIVIDMLSSAACTHLLRVLHREAPSSCDSSFLPPPSPAPSPPSPIVFSRRTPSPVSSSDPLTPGPRSTFTFPIAPSPPLSPSTGTSSPFGGLTQNTEDTYRFPGSSSAPNVPGRPSTPARPPRLRINTYVCDHGVPYPDWRLALVRKARRAGLGAVGRAMELVMFGNEEDEDDDDDEDELAIQWARRASAMEPSPFDTIARPHSRPRSVRHASDPVISSVAMPSPAGEFDSPHPNRLLHDDSEESEMEWDGWLDVTVMNRRRERVQATRTIERTETLETAVPGDLNWGPEWASRLGLGTSSTAASTPDFERENTWRFPHSREQSGSEADGDTEGDGSSVHSKDPPSRPRPNSYYGYQQLANSGTRGRRLKRAAALEHGGRTLSSYSSADSLLKRTIRTAIGSTVRSRRGSPSASASSSEMNLDLSAELPPPRSASVSPPPSRPSLHSVASSRSHPLSPLCGQFQDKQDREGLHTTYHPIPLPDMPVVPSGYATFRHSALYGRGSRITSSRGSTPGVEDEEKHHAGLAHGESMQRLPVPMSMMMTTVSSTVSVGTGESRGKFR</sequence>
<feature type="region of interest" description="Disordered" evidence="1">
    <location>
        <begin position="833"/>
        <end position="894"/>
    </location>
</feature>
<feature type="region of interest" description="Disordered" evidence="1">
    <location>
        <begin position="727"/>
        <end position="799"/>
    </location>
</feature>
<dbReference type="EMBL" id="KZ084129">
    <property type="protein sequence ID" value="OSC99285.1"/>
    <property type="molecule type" value="Genomic_DNA"/>
</dbReference>
<feature type="region of interest" description="Disordered" evidence="1">
    <location>
        <begin position="344"/>
        <end position="385"/>
    </location>
</feature>
<feature type="compositionally biased region" description="Basic and acidic residues" evidence="1">
    <location>
        <begin position="661"/>
        <end position="671"/>
    </location>
</feature>
<accession>A0A1Y2IDS7</accession>
<feature type="compositionally biased region" description="Basic and acidic residues" evidence="1">
    <location>
        <begin position="739"/>
        <end position="755"/>
    </location>
</feature>
<name>A0A1Y2IDS7_TRAC3</name>
<feature type="compositionally biased region" description="Low complexity" evidence="1">
    <location>
        <begin position="840"/>
        <end position="849"/>
    </location>
</feature>
<dbReference type="STRING" id="1353009.A0A1Y2IDS7"/>
<dbReference type="Proteomes" id="UP000193067">
    <property type="component" value="Unassembled WGS sequence"/>
</dbReference>
<evidence type="ECO:0000256" key="1">
    <source>
        <dbReference type="SAM" id="MobiDB-lite"/>
    </source>
</evidence>
<protein>
    <submittedName>
        <fullName evidence="2">Uncharacterized protein</fullName>
    </submittedName>
</protein>
<feature type="compositionally biased region" description="Pro residues" evidence="1">
    <location>
        <begin position="859"/>
        <end position="873"/>
    </location>
</feature>
<feature type="region of interest" description="Disordered" evidence="1">
    <location>
        <begin position="656"/>
        <end position="675"/>
    </location>
</feature>
<dbReference type="AlphaFoldDB" id="A0A1Y2IDS7"/>